<feature type="transmembrane region" description="Helical" evidence="7">
    <location>
        <begin position="58"/>
        <end position="78"/>
    </location>
</feature>
<comment type="caution">
    <text evidence="9">The sequence shown here is derived from an EMBL/GenBank/DDBJ whole genome shotgun (WGS) entry which is preliminary data.</text>
</comment>
<dbReference type="Proteomes" id="UP001499984">
    <property type="component" value="Unassembled WGS sequence"/>
</dbReference>
<dbReference type="GO" id="GO:0016740">
    <property type="term" value="F:transferase activity"/>
    <property type="evidence" value="ECO:0007669"/>
    <property type="project" value="UniProtKB-KW"/>
</dbReference>
<keyword evidence="4 7" id="KW-0812">Transmembrane</keyword>
<dbReference type="PANTHER" id="PTHR30576:SF10">
    <property type="entry name" value="SLL5057 PROTEIN"/>
    <property type="match status" value="1"/>
</dbReference>
<dbReference type="PANTHER" id="PTHR30576">
    <property type="entry name" value="COLANIC BIOSYNTHESIS UDP-GLUCOSE LIPID CARRIER TRANSFERASE"/>
    <property type="match status" value="1"/>
</dbReference>
<evidence type="ECO:0000313" key="10">
    <source>
        <dbReference type="Proteomes" id="UP001499984"/>
    </source>
</evidence>
<evidence type="ECO:0000313" key="9">
    <source>
        <dbReference type="EMBL" id="GAA4059052.1"/>
    </source>
</evidence>
<protein>
    <submittedName>
        <fullName evidence="9">Sugar transferase</fullName>
    </submittedName>
</protein>
<feature type="transmembrane region" description="Helical" evidence="7">
    <location>
        <begin position="116"/>
        <end position="134"/>
    </location>
</feature>
<comment type="similarity">
    <text evidence="2">Belongs to the bacterial sugar transferase family.</text>
</comment>
<evidence type="ECO:0000256" key="4">
    <source>
        <dbReference type="ARBA" id="ARBA00022692"/>
    </source>
</evidence>
<feature type="transmembrane region" description="Helical" evidence="7">
    <location>
        <begin position="90"/>
        <end position="110"/>
    </location>
</feature>
<evidence type="ECO:0000256" key="7">
    <source>
        <dbReference type="SAM" id="Phobius"/>
    </source>
</evidence>
<evidence type="ECO:0000256" key="6">
    <source>
        <dbReference type="ARBA" id="ARBA00023136"/>
    </source>
</evidence>
<name>A0ABP7V409_9ACTN</name>
<evidence type="ECO:0000259" key="8">
    <source>
        <dbReference type="Pfam" id="PF02397"/>
    </source>
</evidence>
<evidence type="ECO:0000256" key="3">
    <source>
        <dbReference type="ARBA" id="ARBA00022679"/>
    </source>
</evidence>
<accession>A0ABP7V409</accession>
<organism evidence="9 10">
    <name type="scientific">Streptomyces shaanxiensis</name>
    <dbReference type="NCBI Taxonomy" id="653357"/>
    <lineage>
        <taxon>Bacteria</taxon>
        <taxon>Bacillati</taxon>
        <taxon>Actinomycetota</taxon>
        <taxon>Actinomycetes</taxon>
        <taxon>Kitasatosporales</taxon>
        <taxon>Streptomycetaceae</taxon>
        <taxon>Streptomyces</taxon>
    </lineage>
</organism>
<keyword evidence="6 7" id="KW-0472">Membrane</keyword>
<gene>
    <name evidence="9" type="ORF">GCM10022233_34920</name>
</gene>
<feature type="domain" description="Bacterial sugar transferase" evidence="8">
    <location>
        <begin position="291"/>
        <end position="480"/>
    </location>
</feature>
<reference evidence="10" key="1">
    <citation type="journal article" date="2019" name="Int. J. Syst. Evol. Microbiol.">
        <title>The Global Catalogue of Microorganisms (GCM) 10K type strain sequencing project: providing services to taxonomists for standard genome sequencing and annotation.</title>
        <authorList>
            <consortium name="The Broad Institute Genomics Platform"/>
            <consortium name="The Broad Institute Genome Sequencing Center for Infectious Disease"/>
            <person name="Wu L."/>
            <person name="Ma J."/>
        </authorList>
    </citation>
    <scope>NUCLEOTIDE SEQUENCE [LARGE SCALE GENOMIC DNA]</scope>
    <source>
        <strain evidence="10">JCM 16925</strain>
    </source>
</reference>
<dbReference type="InterPro" id="IPR017475">
    <property type="entry name" value="EPS_sugar_tfrase"/>
</dbReference>
<evidence type="ECO:0000256" key="2">
    <source>
        <dbReference type="ARBA" id="ARBA00006464"/>
    </source>
</evidence>
<keyword evidence="5 7" id="KW-1133">Transmembrane helix</keyword>
<keyword evidence="3 9" id="KW-0808">Transferase</keyword>
<feature type="transmembrane region" description="Helical" evidence="7">
    <location>
        <begin position="298"/>
        <end position="319"/>
    </location>
</feature>
<proteinExistence type="inferred from homology"/>
<evidence type="ECO:0000256" key="5">
    <source>
        <dbReference type="ARBA" id="ARBA00022989"/>
    </source>
</evidence>
<dbReference type="InterPro" id="IPR003362">
    <property type="entry name" value="Bact_transf"/>
</dbReference>
<dbReference type="NCBIfam" id="TIGR03025">
    <property type="entry name" value="EPS_sugtrans"/>
    <property type="match status" value="1"/>
</dbReference>
<keyword evidence="10" id="KW-1185">Reference proteome</keyword>
<dbReference type="EMBL" id="BAAAZY010000010">
    <property type="protein sequence ID" value="GAA4059052.1"/>
    <property type="molecule type" value="Genomic_DNA"/>
</dbReference>
<comment type="subcellular location">
    <subcellularLocation>
        <location evidence="1">Membrane</location>
        <topology evidence="1">Multi-pass membrane protein</topology>
    </subcellularLocation>
</comment>
<sequence>MTRPMTVKRDAPQRLRRGIPRTPHEVCRCHVPVIPFLAMDALAALAASATVLLLFGRWFVPAVLPAVWVLSLAVQRAYEQHCLRAGTNEFRRVLRAAGLVVVGASVAWWFVPGAGFLHDTLFALPITVTASLLLRQVRHVRRRAGWHLGESVERAVVVGPARSAGKLIAMLRRNGACELEIVGVCLTDLGDLGSVDGVIPDRVPTFGGVDDTVEAVRRSGCDAVVALPGPELDTGELRKLSWELQADGVELLLAPVLADVAAPRLAVTPVAGLPLMELHGPTLSRLPRIPKELTDRMLAAAGLIVLSPLMLAIAVLVRLDSAGPALFRHRRVGLRGHEFTLLKFRTMYQDAERRKAELAALNQYGDGGLFKIVDDPRVTRVGAFLRHWSLDELPQLLNVVAGQMSLVGPRPLPPDESVALPEDIRQRRLMVKPGLSGLWQVSGRSELPMEERVRLDLTYVENWSTALDLHILAQTPGAVIRGTGAY</sequence>
<feature type="transmembrane region" description="Helical" evidence="7">
    <location>
        <begin position="31"/>
        <end position="52"/>
    </location>
</feature>
<evidence type="ECO:0000256" key="1">
    <source>
        <dbReference type="ARBA" id="ARBA00004141"/>
    </source>
</evidence>
<dbReference type="Pfam" id="PF02397">
    <property type="entry name" value="Bac_transf"/>
    <property type="match status" value="1"/>
</dbReference>